<accession>A0AAD7NFF8</accession>
<keyword evidence="4" id="KW-1185">Reference proteome</keyword>
<keyword evidence="2" id="KW-0472">Membrane</keyword>
<feature type="transmembrane region" description="Helical" evidence="2">
    <location>
        <begin position="347"/>
        <end position="371"/>
    </location>
</feature>
<evidence type="ECO:0000313" key="3">
    <source>
        <dbReference type="EMBL" id="KAJ7757975.1"/>
    </source>
</evidence>
<protein>
    <submittedName>
        <fullName evidence="3">Uncharacterized protein</fullName>
    </submittedName>
</protein>
<keyword evidence="2" id="KW-0812">Transmembrane</keyword>
<feature type="region of interest" description="Disordered" evidence="1">
    <location>
        <begin position="36"/>
        <end position="79"/>
    </location>
</feature>
<evidence type="ECO:0000256" key="2">
    <source>
        <dbReference type="SAM" id="Phobius"/>
    </source>
</evidence>
<proteinExistence type="predicted"/>
<comment type="caution">
    <text evidence="3">The sequence shown here is derived from an EMBL/GenBank/DDBJ whole genome shotgun (WGS) entry which is preliminary data.</text>
</comment>
<feature type="compositionally biased region" description="Basic residues" evidence="1">
    <location>
        <begin position="56"/>
        <end position="75"/>
    </location>
</feature>
<reference evidence="3" key="1">
    <citation type="submission" date="2023-03" db="EMBL/GenBank/DDBJ databases">
        <title>Massive genome expansion in bonnet fungi (Mycena s.s.) driven by repeated elements and novel gene families across ecological guilds.</title>
        <authorList>
            <consortium name="Lawrence Berkeley National Laboratory"/>
            <person name="Harder C.B."/>
            <person name="Miyauchi S."/>
            <person name="Viragh M."/>
            <person name="Kuo A."/>
            <person name="Thoen E."/>
            <person name="Andreopoulos B."/>
            <person name="Lu D."/>
            <person name="Skrede I."/>
            <person name="Drula E."/>
            <person name="Henrissat B."/>
            <person name="Morin E."/>
            <person name="Kohler A."/>
            <person name="Barry K."/>
            <person name="LaButti K."/>
            <person name="Morin E."/>
            <person name="Salamov A."/>
            <person name="Lipzen A."/>
            <person name="Mereny Z."/>
            <person name="Hegedus B."/>
            <person name="Baldrian P."/>
            <person name="Stursova M."/>
            <person name="Weitz H."/>
            <person name="Taylor A."/>
            <person name="Grigoriev I.V."/>
            <person name="Nagy L.G."/>
            <person name="Martin F."/>
            <person name="Kauserud H."/>
        </authorList>
    </citation>
    <scope>NUCLEOTIDE SEQUENCE</scope>
    <source>
        <strain evidence="3">CBHHK182m</strain>
    </source>
</reference>
<dbReference type="AlphaFoldDB" id="A0AAD7NFF8"/>
<dbReference type="Proteomes" id="UP001215598">
    <property type="component" value="Unassembled WGS sequence"/>
</dbReference>
<organism evidence="3 4">
    <name type="scientific">Mycena metata</name>
    <dbReference type="NCBI Taxonomy" id="1033252"/>
    <lineage>
        <taxon>Eukaryota</taxon>
        <taxon>Fungi</taxon>
        <taxon>Dikarya</taxon>
        <taxon>Basidiomycota</taxon>
        <taxon>Agaricomycotina</taxon>
        <taxon>Agaricomycetes</taxon>
        <taxon>Agaricomycetidae</taxon>
        <taxon>Agaricales</taxon>
        <taxon>Marasmiineae</taxon>
        <taxon>Mycenaceae</taxon>
        <taxon>Mycena</taxon>
    </lineage>
</organism>
<sequence length="524" mass="57904">MQNFDSHQRQDRDTSPFAKFVTRTWSSTVLLHDRSSEHEIYEDGSDKDEERGHITPCRKGRRKKEKGSSKGKGRNLKAPALTVPKWFPAVLSASHPVHGPRPPRTTMVATARRTAAWQACAEVEKVIPGMAKLGPGISRCWRQNSPVQTKCYRGQIRTLEPAECSGRQPSAARKARRAAVCLITRRLPEDFAAKSSRNFQEKGERLKVYIQVVSWENDPREKSDERTRSQAADCPPAGLELTVNDASGIDETNPRTMRIIQIILDADVTRCSESCAANPFKLVAQPVFFAEHLTTGSVKVTDDVASGTMLANRTALERSGVVFGGQGVECGSAANALTCRTERGGGAVISLLSLGLIVLEFVLLNWLAYLYMMTSPEAGRRAPRALAPPFTRDGAQAYCSYTQTIRHSTWSLPILVSSSDLPSMSSSLCSQYYSRDFWIRRSSALQAAHVSRSQYSHGTLMEAVPVGAFLPLTGSTIKMNVCSRNPITLDVMFTSSCGGWPEFLPENKVSLKVFKDFSTRPRWP</sequence>
<gene>
    <name evidence="3" type="ORF">B0H16DRAFT_1689432</name>
</gene>
<evidence type="ECO:0000256" key="1">
    <source>
        <dbReference type="SAM" id="MobiDB-lite"/>
    </source>
</evidence>
<keyword evidence="2" id="KW-1133">Transmembrane helix</keyword>
<evidence type="ECO:0000313" key="4">
    <source>
        <dbReference type="Proteomes" id="UP001215598"/>
    </source>
</evidence>
<name>A0AAD7NFF8_9AGAR</name>
<dbReference type="EMBL" id="JARKIB010000043">
    <property type="protein sequence ID" value="KAJ7757975.1"/>
    <property type="molecule type" value="Genomic_DNA"/>
</dbReference>